<evidence type="ECO:0000256" key="1">
    <source>
        <dbReference type="SAM" id="Coils"/>
    </source>
</evidence>
<evidence type="ECO:0000259" key="3">
    <source>
        <dbReference type="Pfam" id="PF04782"/>
    </source>
</evidence>
<feature type="compositionally biased region" description="Basic and acidic residues" evidence="2">
    <location>
        <begin position="92"/>
        <end position="101"/>
    </location>
</feature>
<dbReference type="InterPro" id="IPR006867">
    <property type="entry name" value="DUF632"/>
</dbReference>
<protein>
    <recommendedName>
        <fullName evidence="3">DUF632 domain-containing protein</fullName>
    </recommendedName>
</protein>
<evidence type="ECO:0000313" key="4">
    <source>
        <dbReference type="EMBL" id="KAK9935687.1"/>
    </source>
</evidence>
<feature type="domain" description="DUF632" evidence="3">
    <location>
        <begin position="287"/>
        <end position="437"/>
    </location>
</feature>
<evidence type="ECO:0000256" key="2">
    <source>
        <dbReference type="SAM" id="MobiDB-lite"/>
    </source>
</evidence>
<gene>
    <name evidence="4" type="ORF">M0R45_022776</name>
</gene>
<keyword evidence="5" id="KW-1185">Reference proteome</keyword>
<dbReference type="Pfam" id="PF04782">
    <property type="entry name" value="DUF632"/>
    <property type="match status" value="2"/>
</dbReference>
<dbReference type="PANTHER" id="PTHR21450">
    <property type="entry name" value="PROTEIN ALTERED PHOSPHATE STARVATION RESPONSE 1"/>
    <property type="match status" value="1"/>
</dbReference>
<dbReference type="PANTHER" id="PTHR21450:SF17">
    <property type="entry name" value="OS09G0542500 PROTEIN"/>
    <property type="match status" value="1"/>
</dbReference>
<dbReference type="Proteomes" id="UP001457282">
    <property type="component" value="Unassembled WGS sequence"/>
</dbReference>
<dbReference type="EMBL" id="JBEDUW010000004">
    <property type="protein sequence ID" value="KAK9935687.1"/>
    <property type="molecule type" value="Genomic_DNA"/>
</dbReference>
<feature type="domain" description="DUF632" evidence="3">
    <location>
        <begin position="174"/>
        <end position="276"/>
    </location>
</feature>
<keyword evidence="1" id="KW-0175">Coiled coil</keyword>
<feature type="compositionally biased region" description="Acidic residues" evidence="2">
    <location>
        <begin position="102"/>
        <end position="121"/>
    </location>
</feature>
<proteinExistence type="predicted"/>
<organism evidence="4 5">
    <name type="scientific">Rubus argutus</name>
    <name type="common">Southern blackberry</name>
    <dbReference type="NCBI Taxonomy" id="59490"/>
    <lineage>
        <taxon>Eukaryota</taxon>
        <taxon>Viridiplantae</taxon>
        <taxon>Streptophyta</taxon>
        <taxon>Embryophyta</taxon>
        <taxon>Tracheophyta</taxon>
        <taxon>Spermatophyta</taxon>
        <taxon>Magnoliopsida</taxon>
        <taxon>eudicotyledons</taxon>
        <taxon>Gunneridae</taxon>
        <taxon>Pentapetalae</taxon>
        <taxon>rosids</taxon>
        <taxon>fabids</taxon>
        <taxon>Rosales</taxon>
        <taxon>Rosaceae</taxon>
        <taxon>Rosoideae</taxon>
        <taxon>Rosoideae incertae sedis</taxon>
        <taxon>Rubus</taxon>
    </lineage>
</organism>
<feature type="coiled-coil region" evidence="1">
    <location>
        <begin position="440"/>
        <end position="500"/>
    </location>
</feature>
<reference evidence="4 5" key="1">
    <citation type="journal article" date="2023" name="G3 (Bethesda)">
        <title>A chromosome-length genome assembly and annotation of blackberry (Rubus argutus, cv. 'Hillquist').</title>
        <authorList>
            <person name="Bruna T."/>
            <person name="Aryal R."/>
            <person name="Dudchenko O."/>
            <person name="Sargent D.J."/>
            <person name="Mead D."/>
            <person name="Buti M."/>
            <person name="Cavallini A."/>
            <person name="Hytonen T."/>
            <person name="Andres J."/>
            <person name="Pham M."/>
            <person name="Weisz D."/>
            <person name="Mascagni F."/>
            <person name="Usai G."/>
            <person name="Natali L."/>
            <person name="Bassil N."/>
            <person name="Fernandez G.E."/>
            <person name="Lomsadze A."/>
            <person name="Armour M."/>
            <person name="Olukolu B."/>
            <person name="Poorten T."/>
            <person name="Britton C."/>
            <person name="Davik J."/>
            <person name="Ashrafi H."/>
            <person name="Aiden E.L."/>
            <person name="Borodovsky M."/>
            <person name="Worthington M."/>
        </authorList>
    </citation>
    <scope>NUCLEOTIDE SEQUENCE [LARGE SCALE GENOMIC DNA]</scope>
    <source>
        <strain evidence="4">PI 553951</strain>
    </source>
</reference>
<evidence type="ECO:0000313" key="5">
    <source>
        <dbReference type="Proteomes" id="UP001457282"/>
    </source>
</evidence>
<sequence length="536" mass="60740">MGGVASTSCKVSIPTLKGTIAVGGAVASASRKGVCKERIKLSKLALQRRDALAKAQKRYKDLQKTIAASITEFVVVHSSHASDFAKLPETACDHEEKKQQHDDEEDPREVGEEEGNAEMEDNAGQVEKQQEHDDEEEDSRAVVKEQKEADDENKEDNNKDVAAGIKANVEKRGLLDALKEVEIQFLSSANEEIAKDVCQFLEIDKVVQTQTAKGHKLIRSLTTRIRSTKLLSLVRTRSSKIDSLPSDDEKDKKHSTTLENLGAWEKQLYYLVEKVENEEKIGRVPEVKVAGQSVVNACNQIQQLRDQELQPQLVELLRGLTQTWLAMSDRHQSQQMIMYEVVKSLYSPPQTMFCDASHLHAADKLRTQLENWRAGFTEYVSSQKDYIKALDDWGRHPLPSFCEVKVPSLVANWLACFDKLSDDKTVIDVMDDLGRRVEKLVELQKKEHEHKSQVDTLKHKDWKIAEKIGQSSKTPDNLDYYRLRQRIRVEEEEYEASRKQTQEIAAKLVQTGFTSLFRSLATFSRTVAQSYGAVSR</sequence>
<feature type="region of interest" description="Disordered" evidence="2">
    <location>
        <begin position="92"/>
        <end position="159"/>
    </location>
</feature>
<name>A0AAW1XIY2_RUBAR</name>
<dbReference type="AlphaFoldDB" id="A0AAW1XIY2"/>
<comment type="caution">
    <text evidence="4">The sequence shown here is derived from an EMBL/GenBank/DDBJ whole genome shotgun (WGS) entry which is preliminary data.</text>
</comment>
<accession>A0AAW1XIY2</accession>